<organism evidence="1 2">
    <name type="scientific">Cupriavidus metallidurans (strain ATCC 43123 / DSM 2839 / NBRC 102507 / CH34)</name>
    <name type="common">Ralstonia metallidurans</name>
    <dbReference type="NCBI Taxonomy" id="266264"/>
    <lineage>
        <taxon>Bacteria</taxon>
        <taxon>Pseudomonadati</taxon>
        <taxon>Pseudomonadota</taxon>
        <taxon>Betaproteobacteria</taxon>
        <taxon>Burkholderiales</taxon>
        <taxon>Burkholderiaceae</taxon>
        <taxon>Cupriavidus</taxon>
    </lineage>
</organism>
<accession>Q1LHZ9</accession>
<dbReference type="Proteomes" id="UP000002429">
    <property type="component" value="Chromosome"/>
</dbReference>
<gene>
    <name evidence="1" type="ordered locus">Rmet_3355</name>
</gene>
<protein>
    <submittedName>
        <fullName evidence="1">Uncharacterized protein</fullName>
    </submittedName>
</protein>
<evidence type="ECO:0000313" key="1">
    <source>
        <dbReference type="EMBL" id="ABF10227.1"/>
    </source>
</evidence>
<dbReference type="KEGG" id="rme:Rmet_3355"/>
<name>Q1LHZ9_CUPMC</name>
<reference evidence="2" key="1">
    <citation type="journal article" date="2010" name="PLoS ONE">
        <title>The complete genome sequence of Cupriavidus metallidurans strain CH34, a master survivalist in harsh and anthropogenic environments.</title>
        <authorList>
            <person name="Janssen P.J."/>
            <person name="Van Houdt R."/>
            <person name="Moors H."/>
            <person name="Monsieurs P."/>
            <person name="Morin N."/>
            <person name="Michaux A."/>
            <person name="Benotmane M.A."/>
            <person name="Leys N."/>
            <person name="Vallaeys T."/>
            <person name="Lapidus A."/>
            <person name="Monchy S."/>
            <person name="Medigue C."/>
            <person name="Taghavi S."/>
            <person name="McCorkle S."/>
            <person name="Dunn J."/>
            <person name="van der Lelie D."/>
            <person name="Mergeay M."/>
        </authorList>
    </citation>
    <scope>NUCLEOTIDE SEQUENCE [LARGE SCALE GENOMIC DNA]</scope>
    <source>
        <strain evidence="2">ATCC 43123 / DSM 2839 / NBRC 102507 / CH34</strain>
    </source>
</reference>
<dbReference type="EMBL" id="CP000352">
    <property type="protein sequence ID" value="ABF10227.1"/>
    <property type="molecule type" value="Genomic_DNA"/>
</dbReference>
<dbReference type="HOGENOM" id="CLU_2603480_0_0_4"/>
<proteinExistence type="predicted"/>
<dbReference type="AlphaFoldDB" id="Q1LHZ9"/>
<dbReference type="STRING" id="266264.Rmet_3355"/>
<keyword evidence="2" id="KW-1185">Reference proteome</keyword>
<sequence>MLDCDITDVFQAAGGLIQACIKLTCIHTARRRLIDDNRHAAEIFALRTDIGPTPKWVRNYLTELQDCLEHLRVLFLQRG</sequence>
<evidence type="ECO:0000313" key="2">
    <source>
        <dbReference type="Proteomes" id="UP000002429"/>
    </source>
</evidence>